<dbReference type="Gene3D" id="3.40.50.1010">
    <property type="entry name" value="5'-nuclease"/>
    <property type="match status" value="1"/>
</dbReference>
<sequence>MPLLSKHAEKVCARLDLARLDLARLDLARLAPRRRTGLTVLDDEAPSAGGPLLLDTGVYIHQLEGRTPRALDDFLGLRRINHSVVAVQEVLHAIGVLDPADPRRQANVGAIRRVLDGIPSHRLHTPTQDVMTDAAVYAGILCRLQGYAKDRRMKALHGRMKALHDCALFFQARRLGCILLTANVADFDCLQQLRPEGRVLFYAAA</sequence>
<dbReference type="OrthoDB" id="7277438at2"/>
<dbReference type="RefSeq" id="WP_139037038.1">
    <property type="nucleotide sequence ID" value="NZ_VDDA01000007.1"/>
</dbReference>
<evidence type="ECO:0000313" key="2">
    <source>
        <dbReference type="Proteomes" id="UP000305267"/>
    </source>
</evidence>
<keyword evidence="2" id="KW-1185">Reference proteome</keyword>
<name>A0A5C4LF37_9HYPH</name>
<reference evidence="1 2" key="1">
    <citation type="submission" date="2019-06" db="EMBL/GenBank/DDBJ databases">
        <title>Genome of Methylobacterium sp. 17Sr1-39.</title>
        <authorList>
            <person name="Seo T."/>
        </authorList>
    </citation>
    <scope>NUCLEOTIDE SEQUENCE [LARGE SCALE GENOMIC DNA]</scope>
    <source>
        <strain evidence="1 2">17Sr1-39</strain>
    </source>
</reference>
<dbReference type="InterPro" id="IPR029060">
    <property type="entry name" value="PIN-like_dom_sf"/>
</dbReference>
<protein>
    <submittedName>
        <fullName evidence="1">DNA-binding protein</fullName>
    </submittedName>
</protein>
<gene>
    <name evidence="1" type="ORF">FF100_17940</name>
</gene>
<proteinExistence type="predicted"/>
<dbReference type="GO" id="GO:0003677">
    <property type="term" value="F:DNA binding"/>
    <property type="evidence" value="ECO:0007669"/>
    <property type="project" value="UniProtKB-KW"/>
</dbReference>
<keyword evidence="1" id="KW-0238">DNA-binding</keyword>
<evidence type="ECO:0000313" key="1">
    <source>
        <dbReference type="EMBL" id="TNC12110.1"/>
    </source>
</evidence>
<dbReference type="EMBL" id="VDDA01000007">
    <property type="protein sequence ID" value="TNC12110.1"/>
    <property type="molecule type" value="Genomic_DNA"/>
</dbReference>
<dbReference type="SUPFAM" id="SSF88723">
    <property type="entry name" value="PIN domain-like"/>
    <property type="match status" value="1"/>
</dbReference>
<dbReference type="AlphaFoldDB" id="A0A5C4LF37"/>
<organism evidence="1 2">
    <name type="scientific">Methylobacterium terricola</name>
    <dbReference type="NCBI Taxonomy" id="2583531"/>
    <lineage>
        <taxon>Bacteria</taxon>
        <taxon>Pseudomonadati</taxon>
        <taxon>Pseudomonadota</taxon>
        <taxon>Alphaproteobacteria</taxon>
        <taxon>Hyphomicrobiales</taxon>
        <taxon>Methylobacteriaceae</taxon>
        <taxon>Methylobacterium</taxon>
    </lineage>
</organism>
<accession>A0A5C4LF37</accession>
<dbReference type="Proteomes" id="UP000305267">
    <property type="component" value="Unassembled WGS sequence"/>
</dbReference>
<comment type="caution">
    <text evidence="1">The sequence shown here is derived from an EMBL/GenBank/DDBJ whole genome shotgun (WGS) entry which is preliminary data.</text>
</comment>